<comment type="caution">
    <text evidence="12">The sequence shown here is derived from an EMBL/GenBank/DDBJ whole genome shotgun (WGS) entry which is preliminary data.</text>
</comment>
<dbReference type="SUPFAM" id="SSF46785">
    <property type="entry name" value="Winged helix' DNA-binding domain"/>
    <property type="match status" value="1"/>
</dbReference>
<comment type="function">
    <text evidence="9">Substrate adapter for ufmylation, the covalent attachment of the ubiquitin-like modifier UFM1 to substrate proteins. Required for ufmylation of Atg9; protects the nervous system during aging, possibly by stabilizing Atg9 and supporting its function.</text>
</comment>
<keyword evidence="6" id="KW-0256">Endoplasmic reticulum</keyword>
<dbReference type="SMART" id="SM01128">
    <property type="entry name" value="DDRGK"/>
    <property type="match status" value="1"/>
</dbReference>
<feature type="compositionally biased region" description="Basic and acidic residues" evidence="11">
    <location>
        <begin position="39"/>
        <end position="84"/>
    </location>
</feature>
<proteinExistence type="inferred from homology"/>
<dbReference type="OrthoDB" id="2285710at2759"/>
<name>A0A6L2PXZ6_COPFO</name>
<keyword evidence="13" id="KW-1185">Reference proteome</keyword>
<dbReference type="InterPro" id="IPR036390">
    <property type="entry name" value="WH_DNA-bd_sf"/>
</dbReference>
<keyword evidence="7" id="KW-1133">Transmembrane helix</keyword>
<accession>A0A6L2PXZ6</accession>
<dbReference type="InterPro" id="IPR019153">
    <property type="entry name" value="DDRGK_dom-contain"/>
</dbReference>
<evidence type="ECO:0000256" key="1">
    <source>
        <dbReference type="ARBA" id="ARBA00004389"/>
    </source>
</evidence>
<comment type="subunit">
    <text evidence="10">Interacts with Atg9; the interaction is transient.</text>
</comment>
<gene>
    <name evidence="12" type="ORF">Cfor_00904</name>
</gene>
<evidence type="ECO:0000256" key="7">
    <source>
        <dbReference type="ARBA" id="ARBA00022989"/>
    </source>
</evidence>
<evidence type="ECO:0000256" key="6">
    <source>
        <dbReference type="ARBA" id="ARBA00022824"/>
    </source>
</evidence>
<evidence type="ECO:0000313" key="13">
    <source>
        <dbReference type="Proteomes" id="UP000502823"/>
    </source>
</evidence>
<feature type="region of interest" description="Disordered" evidence="11">
    <location>
        <begin position="1"/>
        <end position="84"/>
    </location>
</feature>
<dbReference type="GO" id="GO:0005789">
    <property type="term" value="C:endoplasmic reticulum membrane"/>
    <property type="evidence" value="ECO:0007669"/>
    <property type="project" value="UniProtKB-SubCell"/>
</dbReference>
<evidence type="ECO:0000256" key="4">
    <source>
        <dbReference type="ARBA" id="ARBA00022692"/>
    </source>
</evidence>
<dbReference type="InParanoid" id="A0A6L2PXZ6"/>
<dbReference type="EMBL" id="BLKM01005761">
    <property type="protein sequence ID" value="GFG35345.1"/>
    <property type="molecule type" value="Genomic_DNA"/>
</dbReference>
<protein>
    <recommendedName>
        <fullName evidence="3">DDRGK domain-containing protein 1</fullName>
    </recommendedName>
</protein>
<dbReference type="InterPro" id="IPR036388">
    <property type="entry name" value="WH-like_DNA-bd_sf"/>
</dbReference>
<comment type="subcellular location">
    <subcellularLocation>
        <location evidence="1">Endoplasmic reticulum membrane</location>
        <topology evidence="1">Single-pass membrane protein</topology>
    </subcellularLocation>
</comment>
<organism evidence="12 13">
    <name type="scientific">Coptotermes formosanus</name>
    <name type="common">Formosan subterranean termite</name>
    <dbReference type="NCBI Taxonomy" id="36987"/>
    <lineage>
        <taxon>Eukaryota</taxon>
        <taxon>Metazoa</taxon>
        <taxon>Ecdysozoa</taxon>
        <taxon>Arthropoda</taxon>
        <taxon>Hexapoda</taxon>
        <taxon>Insecta</taxon>
        <taxon>Pterygota</taxon>
        <taxon>Neoptera</taxon>
        <taxon>Polyneoptera</taxon>
        <taxon>Dictyoptera</taxon>
        <taxon>Blattodea</taxon>
        <taxon>Blattoidea</taxon>
        <taxon>Termitoidae</taxon>
        <taxon>Rhinotermitidae</taxon>
        <taxon>Coptotermes</taxon>
    </lineage>
</organism>
<dbReference type="Gene3D" id="1.10.10.10">
    <property type="entry name" value="Winged helix-like DNA-binding domain superfamily/Winged helix DNA-binding domain"/>
    <property type="match status" value="1"/>
</dbReference>
<evidence type="ECO:0000256" key="10">
    <source>
        <dbReference type="ARBA" id="ARBA00049687"/>
    </source>
</evidence>
<feature type="compositionally biased region" description="Acidic residues" evidence="11">
    <location>
        <begin position="11"/>
        <end position="27"/>
    </location>
</feature>
<dbReference type="Proteomes" id="UP000502823">
    <property type="component" value="Unassembled WGS sequence"/>
</dbReference>
<comment type="similarity">
    <text evidence="2">Belongs to the DDRGK1 family.</text>
</comment>
<evidence type="ECO:0000256" key="8">
    <source>
        <dbReference type="ARBA" id="ARBA00023136"/>
    </source>
</evidence>
<keyword evidence="8" id="KW-0472">Membrane</keyword>
<dbReference type="GO" id="GO:0044389">
    <property type="term" value="F:ubiquitin-like protein ligase binding"/>
    <property type="evidence" value="ECO:0007669"/>
    <property type="project" value="TreeGrafter"/>
</dbReference>
<dbReference type="InterPro" id="IPR050899">
    <property type="entry name" value="DDRGK_domain-containing"/>
</dbReference>
<evidence type="ECO:0000256" key="9">
    <source>
        <dbReference type="ARBA" id="ARBA00049608"/>
    </source>
</evidence>
<keyword evidence="5" id="KW-0833">Ubl conjugation pathway</keyword>
<sequence>MSLCLAHPQNEIDEDEGVQDLGEDIEFPDGKIGAKKRAKLEAKAERKAQREAEERSREDKKKRQEQAEEERLKALEKEKQEEEQRLEAEMKARLEKERQEHEEYLKLKAAFSVEEEGYEEGGGDEEHNSLLQEFINYIKDMKVVVLEDLAAHFKLKTQNVIDRIQELQAEGLLTGVVDDRGKFIYISPDELESVARFVKQRGRVSIAELAESSNKLINLNPNIIKSLSVQN</sequence>
<evidence type="ECO:0000313" key="12">
    <source>
        <dbReference type="EMBL" id="GFG35345.1"/>
    </source>
</evidence>
<keyword evidence="4" id="KW-0812">Transmembrane</keyword>
<evidence type="ECO:0000256" key="5">
    <source>
        <dbReference type="ARBA" id="ARBA00022786"/>
    </source>
</evidence>
<reference evidence="13" key="1">
    <citation type="submission" date="2020-01" db="EMBL/GenBank/DDBJ databases">
        <title>Draft genome sequence of the Termite Coptotermes fromosanus.</title>
        <authorList>
            <person name="Itakura S."/>
            <person name="Yosikawa Y."/>
            <person name="Umezawa K."/>
        </authorList>
    </citation>
    <scope>NUCLEOTIDE SEQUENCE [LARGE SCALE GENOMIC DNA]</scope>
</reference>
<dbReference type="PANTHER" id="PTHR48176:SF1">
    <property type="entry name" value="DDRGK DOMAIN-CONTAINING PROTEIN 1"/>
    <property type="match status" value="1"/>
</dbReference>
<dbReference type="PANTHER" id="PTHR48176">
    <property type="entry name" value="DDRGK DOMAIN-CONTAINING PROTEIN 1"/>
    <property type="match status" value="1"/>
</dbReference>
<evidence type="ECO:0000256" key="11">
    <source>
        <dbReference type="SAM" id="MobiDB-lite"/>
    </source>
</evidence>
<evidence type="ECO:0000256" key="2">
    <source>
        <dbReference type="ARBA" id="ARBA00009829"/>
    </source>
</evidence>
<evidence type="ECO:0000256" key="3">
    <source>
        <dbReference type="ARBA" id="ARBA00018218"/>
    </source>
</evidence>
<dbReference type="AlphaFoldDB" id="A0A6L2PXZ6"/>
<dbReference type="Pfam" id="PF09756">
    <property type="entry name" value="DDRGK"/>
    <property type="match status" value="1"/>
</dbReference>
<dbReference type="FunFam" id="1.10.10.10:FF:000143">
    <property type="entry name" value="DDRGK domain-containing protein 1"/>
    <property type="match status" value="1"/>
</dbReference>